<dbReference type="Gene3D" id="3.30.160.60">
    <property type="entry name" value="Classic Zinc Finger"/>
    <property type="match status" value="3"/>
</dbReference>
<dbReference type="EMBL" id="CAXKWB010115490">
    <property type="protein sequence ID" value="CAL4235745.1"/>
    <property type="molecule type" value="Genomic_DNA"/>
</dbReference>
<dbReference type="PROSITE" id="PS50157">
    <property type="entry name" value="ZINC_FINGER_C2H2_2"/>
    <property type="match status" value="2"/>
</dbReference>
<organism evidence="9 10">
    <name type="scientific">Meganyctiphanes norvegica</name>
    <name type="common">Northern krill</name>
    <name type="synonym">Thysanopoda norvegica</name>
    <dbReference type="NCBI Taxonomy" id="48144"/>
    <lineage>
        <taxon>Eukaryota</taxon>
        <taxon>Metazoa</taxon>
        <taxon>Ecdysozoa</taxon>
        <taxon>Arthropoda</taxon>
        <taxon>Crustacea</taxon>
        <taxon>Multicrustacea</taxon>
        <taxon>Malacostraca</taxon>
        <taxon>Eumalacostraca</taxon>
        <taxon>Eucarida</taxon>
        <taxon>Euphausiacea</taxon>
        <taxon>Euphausiidae</taxon>
        <taxon>Meganyctiphanes</taxon>
    </lineage>
</organism>
<dbReference type="FunFam" id="3.30.160.60:FF:002402">
    <property type="entry name" value="Zinc finger protein 347"/>
    <property type="match status" value="1"/>
</dbReference>
<keyword evidence="3" id="KW-0677">Repeat</keyword>
<sequence>MSEVKVKEEIEVIEEPIKIQAVEIKLKEEMDIYKNELIDSTWQSYFVKQEKLVPVEHQNLPTNNKTCHQCDKAFLHNHNLVRHQKTHTGEKPYQCSQCENQCDKAFFRNSNLKVHQRTHTGEKPYQCSQCDKDFS</sequence>
<evidence type="ECO:0000256" key="7">
    <source>
        <dbReference type="PROSITE-ProRule" id="PRU00042"/>
    </source>
</evidence>
<protein>
    <recommendedName>
        <fullName evidence="8">C2H2-type domain-containing protein</fullName>
    </recommendedName>
</protein>
<dbReference type="GO" id="GO:0000978">
    <property type="term" value="F:RNA polymerase II cis-regulatory region sequence-specific DNA binding"/>
    <property type="evidence" value="ECO:0007669"/>
    <property type="project" value="TreeGrafter"/>
</dbReference>
<keyword evidence="6" id="KW-0539">Nucleus</keyword>
<accession>A0AAV2ST28</accession>
<dbReference type="InterPro" id="IPR036236">
    <property type="entry name" value="Znf_C2H2_sf"/>
</dbReference>
<name>A0AAV2ST28_MEGNR</name>
<keyword evidence="4 7" id="KW-0863">Zinc-finger</keyword>
<comment type="subcellular location">
    <subcellularLocation>
        <location evidence="1">Nucleus</location>
    </subcellularLocation>
</comment>
<dbReference type="PANTHER" id="PTHR23235:SF142">
    <property type="entry name" value="ZINC FINGER PROTEIN 384"/>
    <property type="match status" value="1"/>
</dbReference>
<keyword evidence="5" id="KW-0862">Zinc</keyword>
<dbReference type="Pfam" id="PF00096">
    <property type="entry name" value="zf-C2H2"/>
    <property type="match status" value="1"/>
</dbReference>
<comment type="caution">
    <text evidence="9">The sequence shown here is derived from an EMBL/GenBank/DDBJ whole genome shotgun (WGS) entry which is preliminary data.</text>
</comment>
<evidence type="ECO:0000256" key="4">
    <source>
        <dbReference type="ARBA" id="ARBA00022771"/>
    </source>
</evidence>
<dbReference type="FunFam" id="3.30.160.60:FF:001498">
    <property type="entry name" value="Zinc finger protein 404"/>
    <property type="match status" value="1"/>
</dbReference>
<dbReference type="FunFam" id="3.30.160.60:FF:000100">
    <property type="entry name" value="Zinc finger 45-like"/>
    <property type="match status" value="1"/>
</dbReference>
<dbReference type="GO" id="GO:0000981">
    <property type="term" value="F:DNA-binding transcription factor activity, RNA polymerase II-specific"/>
    <property type="evidence" value="ECO:0007669"/>
    <property type="project" value="TreeGrafter"/>
</dbReference>
<dbReference type="GO" id="GO:0008270">
    <property type="term" value="F:zinc ion binding"/>
    <property type="evidence" value="ECO:0007669"/>
    <property type="project" value="UniProtKB-KW"/>
</dbReference>
<dbReference type="Pfam" id="PF13465">
    <property type="entry name" value="zf-H2C2_2"/>
    <property type="match status" value="1"/>
</dbReference>
<evidence type="ECO:0000313" key="9">
    <source>
        <dbReference type="EMBL" id="CAL4235745.1"/>
    </source>
</evidence>
<proteinExistence type="predicted"/>
<evidence type="ECO:0000313" key="10">
    <source>
        <dbReference type="Proteomes" id="UP001497623"/>
    </source>
</evidence>
<dbReference type="GO" id="GO:0005634">
    <property type="term" value="C:nucleus"/>
    <property type="evidence" value="ECO:0007669"/>
    <property type="project" value="UniProtKB-SubCell"/>
</dbReference>
<evidence type="ECO:0000256" key="3">
    <source>
        <dbReference type="ARBA" id="ARBA00022737"/>
    </source>
</evidence>
<dbReference type="SMART" id="SM00355">
    <property type="entry name" value="ZnF_C2H2"/>
    <property type="match status" value="2"/>
</dbReference>
<dbReference type="Proteomes" id="UP001497623">
    <property type="component" value="Unassembled WGS sequence"/>
</dbReference>
<feature type="non-terminal residue" evidence="9">
    <location>
        <position position="135"/>
    </location>
</feature>
<dbReference type="PANTHER" id="PTHR23235">
    <property type="entry name" value="KRUEPPEL-LIKE TRANSCRIPTION FACTOR"/>
    <property type="match status" value="1"/>
</dbReference>
<dbReference type="PROSITE" id="PS00028">
    <property type="entry name" value="ZINC_FINGER_C2H2_1"/>
    <property type="match status" value="2"/>
</dbReference>
<keyword evidence="2" id="KW-0479">Metal-binding</keyword>
<feature type="domain" description="C2H2-type" evidence="8">
    <location>
        <begin position="93"/>
        <end position="124"/>
    </location>
</feature>
<evidence type="ECO:0000256" key="6">
    <source>
        <dbReference type="ARBA" id="ARBA00023242"/>
    </source>
</evidence>
<dbReference type="SUPFAM" id="SSF57667">
    <property type="entry name" value="beta-beta-alpha zinc fingers"/>
    <property type="match status" value="2"/>
</dbReference>
<keyword evidence="10" id="KW-1185">Reference proteome</keyword>
<evidence type="ECO:0000256" key="1">
    <source>
        <dbReference type="ARBA" id="ARBA00004123"/>
    </source>
</evidence>
<evidence type="ECO:0000256" key="5">
    <source>
        <dbReference type="ARBA" id="ARBA00022833"/>
    </source>
</evidence>
<dbReference type="InterPro" id="IPR013087">
    <property type="entry name" value="Znf_C2H2_type"/>
</dbReference>
<evidence type="ECO:0000256" key="2">
    <source>
        <dbReference type="ARBA" id="ARBA00022723"/>
    </source>
</evidence>
<dbReference type="AlphaFoldDB" id="A0AAV2ST28"/>
<gene>
    <name evidence="9" type="ORF">MNOR_LOCUS40093</name>
</gene>
<feature type="domain" description="C2H2-type" evidence="8">
    <location>
        <begin position="65"/>
        <end position="92"/>
    </location>
</feature>
<evidence type="ECO:0000259" key="8">
    <source>
        <dbReference type="PROSITE" id="PS50157"/>
    </source>
</evidence>
<reference evidence="9 10" key="1">
    <citation type="submission" date="2024-05" db="EMBL/GenBank/DDBJ databases">
        <authorList>
            <person name="Wallberg A."/>
        </authorList>
    </citation>
    <scope>NUCLEOTIDE SEQUENCE [LARGE SCALE GENOMIC DNA]</scope>
</reference>